<dbReference type="RefSeq" id="WP_039255184.1">
    <property type="nucleotide sequence ID" value="NZ_JENJ01000026.1"/>
</dbReference>
<dbReference type="GO" id="GO:0000976">
    <property type="term" value="F:transcription cis-regulatory region binding"/>
    <property type="evidence" value="ECO:0007669"/>
    <property type="project" value="TreeGrafter"/>
</dbReference>
<evidence type="ECO:0000313" key="11">
    <source>
        <dbReference type="Proteomes" id="UP000030012"/>
    </source>
</evidence>
<feature type="binding site" evidence="8">
    <location>
        <position position="147"/>
    </location>
    <ligand>
        <name>Zn(2+)</name>
        <dbReference type="ChEBI" id="CHEBI:29105"/>
    </ligand>
</feature>
<dbReference type="Gene3D" id="1.10.10.10">
    <property type="entry name" value="Winged helix-like DNA-binding domain superfamily/Winged helix DNA-binding domain"/>
    <property type="match status" value="1"/>
</dbReference>
<dbReference type="InterPro" id="IPR036388">
    <property type="entry name" value="WH-like_DNA-bd_sf"/>
</dbReference>
<dbReference type="GO" id="GO:1900376">
    <property type="term" value="P:regulation of secondary metabolite biosynthetic process"/>
    <property type="evidence" value="ECO:0007669"/>
    <property type="project" value="TreeGrafter"/>
</dbReference>
<keyword evidence="4 8" id="KW-0862">Zinc</keyword>
<dbReference type="Pfam" id="PF01475">
    <property type="entry name" value="FUR"/>
    <property type="match status" value="1"/>
</dbReference>
<dbReference type="PANTHER" id="PTHR33202">
    <property type="entry name" value="ZINC UPTAKE REGULATION PROTEIN"/>
    <property type="match status" value="1"/>
</dbReference>
<reference evidence="10 11" key="1">
    <citation type="submission" date="2014-01" db="EMBL/GenBank/DDBJ databases">
        <title>Plasmidome dynamics in the species complex Clostridium novyi sensu lato converts strains of independent lineages into distinctly different pathogens.</title>
        <authorList>
            <person name="Skarin H."/>
            <person name="Segerman B."/>
        </authorList>
    </citation>
    <scope>NUCLEOTIDE SEQUENCE [LARGE SCALE GENOMIC DNA]</scope>
    <source>
        <strain evidence="10 11">4552</strain>
    </source>
</reference>
<evidence type="ECO:0000256" key="2">
    <source>
        <dbReference type="ARBA" id="ARBA00022491"/>
    </source>
</evidence>
<feature type="binding site" evidence="8">
    <location>
        <position position="104"/>
    </location>
    <ligand>
        <name>Zn(2+)</name>
        <dbReference type="ChEBI" id="CHEBI:29105"/>
    </ligand>
</feature>
<dbReference type="Gene3D" id="3.30.1490.190">
    <property type="match status" value="1"/>
</dbReference>
<keyword evidence="3 8" id="KW-0479">Metal-binding</keyword>
<comment type="cofactor">
    <cofactor evidence="8">
        <name>Zn(2+)</name>
        <dbReference type="ChEBI" id="CHEBI:29105"/>
    </cofactor>
    <text evidence="8">Binds 1 zinc ion per subunit.</text>
</comment>
<dbReference type="GO" id="GO:0008270">
    <property type="term" value="F:zinc ion binding"/>
    <property type="evidence" value="ECO:0007669"/>
    <property type="project" value="TreeGrafter"/>
</dbReference>
<keyword evidence="2" id="KW-0678">Repressor</keyword>
<dbReference type="InterPro" id="IPR036390">
    <property type="entry name" value="WH_DNA-bd_sf"/>
</dbReference>
<comment type="similarity">
    <text evidence="1">Belongs to the Fur family.</text>
</comment>
<dbReference type="AlphaFoldDB" id="A0A0A0I478"/>
<evidence type="ECO:0000256" key="6">
    <source>
        <dbReference type="ARBA" id="ARBA00023125"/>
    </source>
</evidence>
<gene>
    <name evidence="10" type="ORF">Z968_07190</name>
</gene>
<evidence type="ECO:0000313" key="10">
    <source>
        <dbReference type="EMBL" id="KGM96174.1"/>
    </source>
</evidence>
<dbReference type="SUPFAM" id="SSF46785">
    <property type="entry name" value="Winged helix' DNA-binding domain"/>
    <property type="match status" value="1"/>
</dbReference>
<dbReference type="FunFam" id="1.10.10.10:FF:000051">
    <property type="entry name" value="Fur family transcriptional regulator"/>
    <property type="match status" value="1"/>
</dbReference>
<evidence type="ECO:0000256" key="4">
    <source>
        <dbReference type="ARBA" id="ARBA00022833"/>
    </source>
</evidence>
<dbReference type="InterPro" id="IPR002481">
    <property type="entry name" value="FUR"/>
</dbReference>
<keyword evidence="7" id="KW-0804">Transcription</keyword>
<feature type="binding site" evidence="9">
    <location>
        <position position="136"/>
    </location>
    <ligand>
        <name>Fe cation</name>
        <dbReference type="ChEBI" id="CHEBI:24875"/>
    </ligand>
</feature>
<dbReference type="InterPro" id="IPR043135">
    <property type="entry name" value="Fur_C"/>
</dbReference>
<evidence type="ECO:0000256" key="1">
    <source>
        <dbReference type="ARBA" id="ARBA00007957"/>
    </source>
</evidence>
<protein>
    <submittedName>
        <fullName evidence="10">Fur family transcriptional regulator</fullName>
    </submittedName>
</protein>
<comment type="caution">
    <text evidence="10">The sequence shown here is derived from an EMBL/GenBank/DDBJ whole genome shotgun (WGS) entry which is preliminary data.</text>
</comment>
<evidence type="ECO:0000256" key="8">
    <source>
        <dbReference type="PIRSR" id="PIRSR602481-1"/>
    </source>
</evidence>
<keyword evidence="9" id="KW-0408">Iron</keyword>
<dbReference type="GO" id="GO:0045892">
    <property type="term" value="P:negative regulation of DNA-templated transcription"/>
    <property type="evidence" value="ECO:0007669"/>
    <property type="project" value="TreeGrafter"/>
</dbReference>
<evidence type="ECO:0000256" key="7">
    <source>
        <dbReference type="ARBA" id="ARBA00023163"/>
    </source>
</evidence>
<sequence>MSKASPMQIEKLKEELKLKGYKLTPQRRAIVNIVIQNKGSHLTAEELYDLVKDECPEIGLATVYRTIQLLEDIGVVCKFNLDDGCNRYELVDEDEIHQHHHLICRECGKVIEVEEDLLDSIEKNIEKEYKFKIENHSLKFTGICHECLEK</sequence>
<dbReference type="Proteomes" id="UP000030012">
    <property type="component" value="Unassembled WGS sequence"/>
</dbReference>
<evidence type="ECO:0000256" key="3">
    <source>
        <dbReference type="ARBA" id="ARBA00022723"/>
    </source>
</evidence>
<dbReference type="PANTHER" id="PTHR33202:SF7">
    <property type="entry name" value="FERRIC UPTAKE REGULATION PROTEIN"/>
    <property type="match status" value="1"/>
</dbReference>
<proteinExistence type="inferred from homology"/>
<organism evidence="10 11">
    <name type="scientific">Clostridium novyi A str. 4552</name>
    <dbReference type="NCBI Taxonomy" id="1444289"/>
    <lineage>
        <taxon>Bacteria</taxon>
        <taxon>Bacillati</taxon>
        <taxon>Bacillota</taxon>
        <taxon>Clostridia</taxon>
        <taxon>Eubacteriales</taxon>
        <taxon>Clostridiaceae</taxon>
        <taxon>Clostridium</taxon>
    </lineage>
</organism>
<dbReference type="GO" id="GO:0003700">
    <property type="term" value="F:DNA-binding transcription factor activity"/>
    <property type="evidence" value="ECO:0007669"/>
    <property type="project" value="InterPro"/>
</dbReference>
<evidence type="ECO:0000256" key="9">
    <source>
        <dbReference type="PIRSR" id="PIRSR602481-2"/>
    </source>
</evidence>
<keyword evidence="5" id="KW-0805">Transcription regulation</keyword>
<feature type="binding site" evidence="8">
    <location>
        <position position="144"/>
    </location>
    <ligand>
        <name>Zn(2+)</name>
        <dbReference type="ChEBI" id="CHEBI:29105"/>
    </ligand>
</feature>
<name>A0A0A0I478_CLONO</name>
<dbReference type="OrthoDB" id="8659436at2"/>
<feature type="binding site" evidence="8">
    <location>
        <position position="107"/>
    </location>
    <ligand>
        <name>Zn(2+)</name>
        <dbReference type="ChEBI" id="CHEBI:29105"/>
    </ligand>
</feature>
<accession>A0A0A0I478</accession>
<comment type="cofactor">
    <cofactor evidence="9">
        <name>Mn(2+)</name>
        <dbReference type="ChEBI" id="CHEBI:29035"/>
    </cofactor>
    <cofactor evidence="9">
        <name>Fe(2+)</name>
        <dbReference type="ChEBI" id="CHEBI:29033"/>
    </cofactor>
    <text evidence="9">Binds 1 Mn(2+) or Fe(2+) ion per subunit.</text>
</comment>
<dbReference type="EMBL" id="JENJ01000026">
    <property type="protein sequence ID" value="KGM96174.1"/>
    <property type="molecule type" value="Genomic_DNA"/>
</dbReference>
<dbReference type="CDD" id="cd07153">
    <property type="entry name" value="Fur_like"/>
    <property type="match status" value="1"/>
</dbReference>
<evidence type="ECO:0000256" key="5">
    <source>
        <dbReference type="ARBA" id="ARBA00023015"/>
    </source>
</evidence>
<keyword evidence="6" id="KW-0238">DNA-binding</keyword>